<dbReference type="OrthoDB" id="9770457at2"/>
<dbReference type="STRING" id="1393122.SAMN05660895_1051"/>
<proteinExistence type="predicted"/>
<accession>A0A1I7N9V4</accession>
<dbReference type="AlphaFoldDB" id="A0A1I7N9V4"/>
<name>A0A1I7N9V4_9BACT</name>
<dbReference type="SUPFAM" id="SSF53335">
    <property type="entry name" value="S-adenosyl-L-methionine-dependent methyltransferases"/>
    <property type="match status" value="1"/>
</dbReference>
<reference evidence="2" key="1">
    <citation type="submission" date="2016-10" db="EMBL/GenBank/DDBJ databases">
        <authorList>
            <person name="Varghese N."/>
            <person name="Submissions S."/>
        </authorList>
    </citation>
    <scope>NUCLEOTIDE SEQUENCE [LARGE SCALE GENOMIC DNA]</scope>
    <source>
        <strain evidence="2">DSM 14807</strain>
    </source>
</reference>
<evidence type="ECO:0000313" key="1">
    <source>
        <dbReference type="EMBL" id="SFV31363.1"/>
    </source>
</evidence>
<gene>
    <name evidence="1" type="ORF">SAMN05660895_1051</name>
</gene>
<dbReference type="Proteomes" id="UP000199537">
    <property type="component" value="Unassembled WGS sequence"/>
</dbReference>
<dbReference type="GO" id="GO:0008168">
    <property type="term" value="F:methyltransferase activity"/>
    <property type="evidence" value="ECO:0007669"/>
    <property type="project" value="UniProtKB-KW"/>
</dbReference>
<organism evidence="1 2">
    <name type="scientific">Thermoflavifilum thermophilum</name>
    <dbReference type="NCBI Taxonomy" id="1393122"/>
    <lineage>
        <taxon>Bacteria</taxon>
        <taxon>Pseudomonadati</taxon>
        <taxon>Bacteroidota</taxon>
        <taxon>Chitinophagia</taxon>
        <taxon>Chitinophagales</taxon>
        <taxon>Chitinophagaceae</taxon>
        <taxon>Thermoflavifilum</taxon>
    </lineage>
</organism>
<dbReference type="InterPro" id="IPR029063">
    <property type="entry name" value="SAM-dependent_MTases_sf"/>
</dbReference>
<dbReference type="EMBL" id="FPCJ01000001">
    <property type="protein sequence ID" value="SFV31363.1"/>
    <property type="molecule type" value="Genomic_DNA"/>
</dbReference>
<keyword evidence="1" id="KW-0808">Transferase</keyword>
<dbReference type="Gene3D" id="3.40.50.150">
    <property type="entry name" value="Vaccinia Virus protein VP39"/>
    <property type="match status" value="1"/>
</dbReference>
<dbReference type="GO" id="GO:0032259">
    <property type="term" value="P:methylation"/>
    <property type="evidence" value="ECO:0007669"/>
    <property type="project" value="UniProtKB-KW"/>
</dbReference>
<protein>
    <submittedName>
        <fullName evidence="1">Predicted O-methyltransferase YrrM</fullName>
    </submittedName>
</protein>
<dbReference type="Pfam" id="PF13578">
    <property type="entry name" value="Methyltransf_24"/>
    <property type="match status" value="1"/>
</dbReference>
<keyword evidence="2" id="KW-1185">Reference proteome</keyword>
<keyword evidence="1" id="KW-0489">Methyltransferase</keyword>
<evidence type="ECO:0000313" key="2">
    <source>
        <dbReference type="Proteomes" id="UP000199537"/>
    </source>
</evidence>
<dbReference type="RefSeq" id="WP_092458653.1">
    <property type="nucleotide sequence ID" value="NZ_FPCJ01000001.1"/>
</dbReference>
<sequence length="197" mass="22550">MMKGKAFVHYVRIKLGFDRPHTQTTWREQQKIKQYSKGANLAAEIGVYEGVNTLNIALSMSEKGTLYAIDPFFPGILGICWSKLIARHTIQLNGFMNKVIWIEDLSSAVASMIPENLDFIFIDGDHTWNGIEADWLNYSKKVSIGGYIALHDTHCKQGEDVSHKLDTYKYYREVIAKDERFEEIDSIDSLSVLRRKA</sequence>